<accession>A0A1M5NK46</accession>
<dbReference type="AlphaFoldDB" id="A0A1M5NK46"/>
<protein>
    <submittedName>
        <fullName evidence="1">Uncharacterized protein</fullName>
    </submittedName>
</protein>
<organism evidence="1 2">
    <name type="scientific">Bradyrhizobium erythrophlei</name>
    <dbReference type="NCBI Taxonomy" id="1437360"/>
    <lineage>
        <taxon>Bacteria</taxon>
        <taxon>Pseudomonadati</taxon>
        <taxon>Pseudomonadota</taxon>
        <taxon>Alphaproteobacteria</taxon>
        <taxon>Hyphomicrobiales</taxon>
        <taxon>Nitrobacteraceae</taxon>
        <taxon>Bradyrhizobium</taxon>
    </lineage>
</organism>
<proteinExistence type="predicted"/>
<dbReference type="Proteomes" id="UP000189796">
    <property type="component" value="Chromosome I"/>
</dbReference>
<name>A0A1M5NK46_9BRAD</name>
<dbReference type="EMBL" id="LT670817">
    <property type="protein sequence ID" value="SHG89920.1"/>
    <property type="molecule type" value="Genomic_DNA"/>
</dbReference>
<sequence>MLPKSAPQRQVYYTRKQLRWFKRGQKTQAYYAGAHADPGKLEGPEADKALAARDKRARKNAKRADDAMHAAICERQAREALDGGLPRGLWSAGVYSHVFGGPVA</sequence>
<evidence type="ECO:0000313" key="2">
    <source>
        <dbReference type="Proteomes" id="UP000189796"/>
    </source>
</evidence>
<evidence type="ECO:0000313" key="1">
    <source>
        <dbReference type="EMBL" id="SHG89920.1"/>
    </source>
</evidence>
<reference evidence="1 2" key="1">
    <citation type="submission" date="2016-11" db="EMBL/GenBank/DDBJ databases">
        <authorList>
            <person name="Jaros S."/>
            <person name="Januszkiewicz K."/>
            <person name="Wedrychowicz H."/>
        </authorList>
    </citation>
    <scope>NUCLEOTIDE SEQUENCE [LARGE SCALE GENOMIC DNA]</scope>
    <source>
        <strain evidence="1 2">GAS138</strain>
    </source>
</reference>
<gene>
    <name evidence="1" type="ORF">SAMN05443248_3027</name>
</gene>
<dbReference type="RefSeq" id="WP_079601977.1">
    <property type="nucleotide sequence ID" value="NZ_LT670817.1"/>
</dbReference>